<dbReference type="CDD" id="cd06532">
    <property type="entry name" value="Glyco_transf_25"/>
    <property type="match status" value="1"/>
</dbReference>
<dbReference type="Proteomes" id="UP000623250">
    <property type="component" value="Unassembled WGS sequence"/>
</dbReference>
<protein>
    <submittedName>
        <fullName evidence="2">Glycosyltransferase family 25 protein</fullName>
    </submittedName>
</protein>
<keyword evidence="3" id="KW-1185">Reference proteome</keyword>
<proteinExistence type="predicted"/>
<accession>A0A8I1KJX2</accession>
<dbReference type="RefSeq" id="WP_052037224.1">
    <property type="nucleotide sequence ID" value="NZ_JAEMUK010000078.1"/>
</dbReference>
<evidence type="ECO:0000259" key="1">
    <source>
        <dbReference type="Pfam" id="PF01755"/>
    </source>
</evidence>
<dbReference type="EMBL" id="JAEMUK010000078">
    <property type="protein sequence ID" value="MBJ7544302.1"/>
    <property type="molecule type" value="Genomic_DNA"/>
</dbReference>
<keyword evidence="2" id="KW-0808">Transferase</keyword>
<comment type="caution">
    <text evidence="2">The sequence shown here is derived from an EMBL/GenBank/DDBJ whole genome shotgun (WGS) entry which is preliminary data.</text>
</comment>
<sequence length="272" mass="31136">MKNVVDHIPVFLINLDRAPHRLARMDEKLSSLGIAYERFAAIDGRTLPAGSVEIVAPVESWLGKGRPVVGEVGNFLSHRHLLELIVERGHERACIIEDDVDFDPCFPVFLDAKLLWPTGTDVLKLEIAFPEPRVRVMTLGKFGECELVFVVQGGEPGCAAYIITQEGARKLLPQLRQMTDIFDWQAFSYTRSGLSIAHILPLPVWQELATEMERSKSKQRKRKTRSKRIWHSIRKRWSLLRKRVQEIRFCLHSHGLKNTVTLIVSPSWRATR</sequence>
<dbReference type="Pfam" id="PF01755">
    <property type="entry name" value="Glyco_transf_25"/>
    <property type="match status" value="1"/>
</dbReference>
<evidence type="ECO:0000313" key="2">
    <source>
        <dbReference type="EMBL" id="MBJ7544302.1"/>
    </source>
</evidence>
<reference evidence="2 3" key="1">
    <citation type="submission" date="2020-12" db="EMBL/GenBank/DDBJ databases">
        <title>Revised draft genomes of Rhodomicrobium vannielii ATCC 17100 and Rhodomicrobium udaipurense JA643.</title>
        <authorList>
            <person name="Conners E.M."/>
            <person name="Davenport E.J."/>
            <person name="Bose A."/>
        </authorList>
    </citation>
    <scope>NUCLEOTIDE SEQUENCE [LARGE SCALE GENOMIC DNA]</scope>
    <source>
        <strain evidence="2 3">JA643</strain>
    </source>
</reference>
<name>A0A8I1KJX2_9HYPH</name>
<organism evidence="2 3">
    <name type="scientific">Rhodomicrobium udaipurense</name>
    <dbReference type="NCBI Taxonomy" id="1202716"/>
    <lineage>
        <taxon>Bacteria</taxon>
        <taxon>Pseudomonadati</taxon>
        <taxon>Pseudomonadota</taxon>
        <taxon>Alphaproteobacteria</taxon>
        <taxon>Hyphomicrobiales</taxon>
        <taxon>Hyphomicrobiaceae</taxon>
        <taxon>Rhodomicrobium</taxon>
    </lineage>
</organism>
<dbReference type="GO" id="GO:0016740">
    <property type="term" value="F:transferase activity"/>
    <property type="evidence" value="ECO:0007669"/>
    <property type="project" value="UniProtKB-KW"/>
</dbReference>
<evidence type="ECO:0000313" key="3">
    <source>
        <dbReference type="Proteomes" id="UP000623250"/>
    </source>
</evidence>
<dbReference type="InterPro" id="IPR002654">
    <property type="entry name" value="Glyco_trans_25"/>
</dbReference>
<feature type="domain" description="Glycosyl transferase family 25" evidence="1">
    <location>
        <begin position="8"/>
        <end position="179"/>
    </location>
</feature>
<dbReference type="AlphaFoldDB" id="A0A8I1KJX2"/>
<gene>
    <name evidence="2" type="ORF">JDN41_12175</name>
</gene>